<protein>
    <submittedName>
        <fullName evidence="6">Xylulose kinase</fullName>
    </submittedName>
</protein>
<dbReference type="PANTHER" id="PTHR43095">
    <property type="entry name" value="SUGAR KINASE"/>
    <property type="match status" value="1"/>
</dbReference>
<keyword evidence="2" id="KW-0808">Transferase</keyword>
<evidence type="ECO:0000256" key="2">
    <source>
        <dbReference type="ARBA" id="ARBA00022679"/>
    </source>
</evidence>
<keyword evidence="7" id="KW-1185">Reference proteome</keyword>
<comment type="similarity">
    <text evidence="1">Belongs to the FGGY kinase family.</text>
</comment>
<dbReference type="InterPro" id="IPR000577">
    <property type="entry name" value="Carb_kinase_FGGY"/>
</dbReference>
<dbReference type="CDD" id="cd07809">
    <property type="entry name" value="ASKHA_NBD_FGGY_BaXK-like"/>
    <property type="match status" value="1"/>
</dbReference>
<feature type="domain" description="Carbohydrate kinase FGGY C-terminal" evidence="5">
    <location>
        <begin position="260"/>
        <end position="447"/>
    </location>
</feature>
<dbReference type="Gene3D" id="3.30.420.40">
    <property type="match status" value="2"/>
</dbReference>
<reference evidence="6 7" key="1">
    <citation type="submission" date="2019-04" db="EMBL/GenBank/DDBJ databases">
        <authorList>
            <person name="Van Vliet M D."/>
        </authorList>
    </citation>
    <scope>NUCLEOTIDE SEQUENCE [LARGE SCALE GENOMIC DNA]</scope>
    <source>
        <strain evidence="6 7">F21</strain>
    </source>
</reference>
<evidence type="ECO:0000256" key="3">
    <source>
        <dbReference type="ARBA" id="ARBA00022777"/>
    </source>
</evidence>
<dbReference type="InterPro" id="IPR043129">
    <property type="entry name" value="ATPase_NBD"/>
</dbReference>
<dbReference type="PANTHER" id="PTHR43095:SF5">
    <property type="entry name" value="XYLULOSE KINASE"/>
    <property type="match status" value="1"/>
</dbReference>
<proteinExistence type="inferred from homology"/>
<evidence type="ECO:0000259" key="4">
    <source>
        <dbReference type="Pfam" id="PF00370"/>
    </source>
</evidence>
<accession>A0A6C2USS2</accession>
<gene>
    <name evidence="6" type="primary">xylB_1</name>
    <name evidence="6" type="ORF">SCARR_04386</name>
</gene>
<name>A0A6C2USS2_9BACT</name>
<dbReference type="InterPro" id="IPR050406">
    <property type="entry name" value="FGGY_Carb_Kinase"/>
</dbReference>
<dbReference type="SUPFAM" id="SSF53067">
    <property type="entry name" value="Actin-like ATPase domain"/>
    <property type="match status" value="2"/>
</dbReference>
<dbReference type="Pfam" id="PF00370">
    <property type="entry name" value="FGGY_N"/>
    <property type="match status" value="1"/>
</dbReference>
<feature type="domain" description="Carbohydrate kinase FGGY N-terminal" evidence="4">
    <location>
        <begin position="3"/>
        <end position="246"/>
    </location>
</feature>
<dbReference type="InterPro" id="IPR018485">
    <property type="entry name" value="FGGY_C"/>
</dbReference>
<evidence type="ECO:0000259" key="5">
    <source>
        <dbReference type="Pfam" id="PF02782"/>
    </source>
</evidence>
<dbReference type="EMBL" id="CAAHFH010000002">
    <property type="protein sequence ID" value="VGO22304.1"/>
    <property type="molecule type" value="Genomic_DNA"/>
</dbReference>
<evidence type="ECO:0000313" key="7">
    <source>
        <dbReference type="Proteomes" id="UP000346198"/>
    </source>
</evidence>
<evidence type="ECO:0000313" key="6">
    <source>
        <dbReference type="EMBL" id="VGO22304.1"/>
    </source>
</evidence>
<dbReference type="GO" id="GO:0016301">
    <property type="term" value="F:kinase activity"/>
    <property type="evidence" value="ECO:0007669"/>
    <property type="project" value="UniProtKB-KW"/>
</dbReference>
<organism evidence="6 7">
    <name type="scientific">Pontiella sulfatireligans</name>
    <dbReference type="NCBI Taxonomy" id="2750658"/>
    <lineage>
        <taxon>Bacteria</taxon>
        <taxon>Pseudomonadati</taxon>
        <taxon>Kiritimatiellota</taxon>
        <taxon>Kiritimatiellia</taxon>
        <taxon>Kiritimatiellales</taxon>
        <taxon>Pontiellaceae</taxon>
        <taxon>Pontiella</taxon>
    </lineage>
</organism>
<evidence type="ECO:0000256" key="1">
    <source>
        <dbReference type="ARBA" id="ARBA00009156"/>
    </source>
</evidence>
<dbReference type="PIRSF" id="PIRSF000538">
    <property type="entry name" value="GlpK"/>
    <property type="match status" value="1"/>
</dbReference>
<dbReference type="Pfam" id="PF02782">
    <property type="entry name" value="FGGY_C"/>
    <property type="match status" value="1"/>
</dbReference>
<dbReference type="AlphaFoldDB" id="A0A6C2USS2"/>
<keyword evidence="3 6" id="KW-0418">Kinase</keyword>
<sequence length="491" mass="52403">MNYLLGIDVGSSSVKASLLDAATGTCAGSAFYPKTEQKIESPEPGFAEQNPQLWYDCAKDAVRDAMQEAGAKPEEVKAVGIAYQMHGLVCVDATQNVLRPAIIWCDSRAVPYGQAAFEALGSEKCLSHLMNSPGNFTASKLAWVKEHEPELFAKIDKIMLPGDWLAMKLTGDARTTASGLSEGIMWDFQNEAPAKFLLDQFDFNENILPEIVPSFGIQGALSEAAASEFGLAAGTPVSYRGGDQPNNALSLNVLNPGEIAATAGTSGVVYGVTGAKKFDPQSRVNTFAHVNHDGSDPRLGVLLCINGTGILNAWTKRLLGDISYKEMDVLAKSVAIGSDGVTMLPFGNGAERVLGNRNVGAQIAGIDFNRHDRAQICRAVQEGIVFSFMYGMEVMAETGIELKTIRAGFANMFMSDVFCQTLAGVSGATIELYETDGSLGAARGAGVGAGIYASFEEAFSTLEKRKVVEPGEGRYKEAYAVWKKQLEAAIN</sequence>
<dbReference type="GO" id="GO:0005975">
    <property type="term" value="P:carbohydrate metabolic process"/>
    <property type="evidence" value="ECO:0007669"/>
    <property type="project" value="InterPro"/>
</dbReference>
<dbReference type="Proteomes" id="UP000346198">
    <property type="component" value="Unassembled WGS sequence"/>
</dbReference>
<dbReference type="RefSeq" id="WP_222846390.1">
    <property type="nucleotide sequence ID" value="NZ_CAAHFH010000002.1"/>
</dbReference>
<dbReference type="InterPro" id="IPR018484">
    <property type="entry name" value="FGGY_N"/>
</dbReference>